<dbReference type="SUPFAM" id="SSF81296">
    <property type="entry name" value="E set domains"/>
    <property type="match status" value="1"/>
</dbReference>
<dbReference type="GO" id="GO:0005507">
    <property type="term" value="F:copper ion binding"/>
    <property type="evidence" value="ECO:0007669"/>
    <property type="project" value="InterPro"/>
</dbReference>
<sequence length="548" mass="55739">MIMRPLAVALLAVVAVLGLAPPADAHASLVRTDPAEGAVLASAPEQIRFTFSEAVAAVPDSVQVFDAAGESVDATTSVRDAVLEATLDEAVGDGTLVVVWRVLSEDGHPVSGSLSFSVGAPSPSVQAPPVTAADTDDAPVLLSVVRWVGYAGLLATSGLVVFALLFLPRHRDAATSRQRLVSATRLGAAVAGLAWLVGLPLTVVYQVGGDAGSLGDGSAWSALSTTEYAVPAAVVAGLLVAVAMLGNGEPTRARGAGVLGAVVVAGCAPALTGHTRAETPEWLVVAVDMLHLAAGSVWLGGLVALLLVLSDLAGRGTLAGETLARFSTVAAGLVAVLVATGSVLAWRIVGSWSGLFETAYGQLLLVKIAIAAAAVAFAAWNRFRLLPAMRQAPRRRERRDRATIVVRTAAAEAVALVGLLLVTGMLVDRSPEDDPSAAAAGTATVVGRLGGIELEATVAPAVTGPSNVTLTMTDATGEPFEGFEAPRARLEAGEVDLGAIELRNIGPGAYAADVVFPSPGTWELQVSLRVSEFENPVTTLEIPVGSAG</sequence>
<evidence type="ECO:0000256" key="2">
    <source>
        <dbReference type="ARBA" id="ARBA00022475"/>
    </source>
</evidence>
<feature type="transmembrane region" description="Helical" evidence="9">
    <location>
        <begin position="326"/>
        <end position="348"/>
    </location>
</feature>
<feature type="transmembrane region" description="Helical" evidence="9">
    <location>
        <begin position="404"/>
        <end position="427"/>
    </location>
</feature>
<keyword evidence="5 10" id="KW-0732">Signal</keyword>
<keyword evidence="7" id="KW-0186">Copper</keyword>
<feature type="transmembrane region" description="Helical" evidence="9">
    <location>
        <begin position="228"/>
        <end position="246"/>
    </location>
</feature>
<keyword evidence="4" id="KW-0479">Metal-binding</keyword>
<keyword evidence="2" id="KW-1003">Cell membrane</keyword>
<feature type="domain" description="Copper resistance protein D" evidence="12">
    <location>
        <begin position="321"/>
        <end position="426"/>
    </location>
</feature>
<evidence type="ECO:0000256" key="8">
    <source>
        <dbReference type="ARBA" id="ARBA00023136"/>
    </source>
</evidence>
<dbReference type="PANTHER" id="PTHR34820">
    <property type="entry name" value="INNER MEMBRANE PROTEIN YEBZ"/>
    <property type="match status" value="1"/>
</dbReference>
<dbReference type="GO" id="GO:0005886">
    <property type="term" value="C:plasma membrane"/>
    <property type="evidence" value="ECO:0007669"/>
    <property type="project" value="UniProtKB-SubCell"/>
</dbReference>
<proteinExistence type="predicted"/>
<feature type="transmembrane region" description="Helical" evidence="9">
    <location>
        <begin position="253"/>
        <end position="272"/>
    </location>
</feature>
<keyword evidence="14" id="KW-1185">Reference proteome</keyword>
<dbReference type="Gene3D" id="2.60.40.1220">
    <property type="match status" value="1"/>
</dbReference>
<name>A0A853BZ91_9ACTN</name>
<keyword evidence="3 9" id="KW-0812">Transmembrane</keyword>
<reference evidence="13 14" key="1">
    <citation type="submission" date="2020-07" db="EMBL/GenBank/DDBJ databases">
        <title>Sequencing the genomes of 1000 actinobacteria strains.</title>
        <authorList>
            <person name="Klenk H.-P."/>
        </authorList>
    </citation>
    <scope>NUCLEOTIDE SEQUENCE [LARGE SCALE GENOMIC DNA]</scope>
    <source>
        <strain evidence="13 14">DSM 103833</strain>
    </source>
</reference>
<feature type="signal peptide" evidence="10">
    <location>
        <begin position="1"/>
        <end position="25"/>
    </location>
</feature>
<feature type="transmembrane region" description="Helical" evidence="9">
    <location>
        <begin position="147"/>
        <end position="167"/>
    </location>
</feature>
<dbReference type="AlphaFoldDB" id="A0A853BZ91"/>
<protein>
    <submittedName>
        <fullName evidence="13">Copper transport protein</fullName>
    </submittedName>
</protein>
<evidence type="ECO:0000256" key="1">
    <source>
        <dbReference type="ARBA" id="ARBA00004651"/>
    </source>
</evidence>
<evidence type="ECO:0000259" key="11">
    <source>
        <dbReference type="Pfam" id="PF04234"/>
    </source>
</evidence>
<gene>
    <name evidence="13" type="ORF">HNR19_000969</name>
</gene>
<evidence type="ECO:0000256" key="7">
    <source>
        <dbReference type="ARBA" id="ARBA00023008"/>
    </source>
</evidence>
<dbReference type="GO" id="GO:0046688">
    <property type="term" value="P:response to copper ion"/>
    <property type="evidence" value="ECO:0007669"/>
    <property type="project" value="InterPro"/>
</dbReference>
<evidence type="ECO:0000256" key="9">
    <source>
        <dbReference type="SAM" id="Phobius"/>
    </source>
</evidence>
<keyword evidence="6 9" id="KW-1133">Transmembrane helix</keyword>
<organism evidence="13 14">
    <name type="scientific">Nocardioides thalensis</name>
    <dbReference type="NCBI Taxonomy" id="1914755"/>
    <lineage>
        <taxon>Bacteria</taxon>
        <taxon>Bacillati</taxon>
        <taxon>Actinomycetota</taxon>
        <taxon>Actinomycetes</taxon>
        <taxon>Propionibacteriales</taxon>
        <taxon>Nocardioidaceae</taxon>
        <taxon>Nocardioides</taxon>
    </lineage>
</organism>
<dbReference type="Pfam" id="PF05425">
    <property type="entry name" value="CopD"/>
    <property type="match status" value="1"/>
</dbReference>
<dbReference type="GO" id="GO:0042597">
    <property type="term" value="C:periplasmic space"/>
    <property type="evidence" value="ECO:0007669"/>
    <property type="project" value="InterPro"/>
</dbReference>
<comment type="caution">
    <text evidence="13">The sequence shown here is derived from an EMBL/GenBank/DDBJ whole genome shotgun (WGS) entry which is preliminary data.</text>
</comment>
<dbReference type="InterPro" id="IPR014756">
    <property type="entry name" value="Ig_E-set"/>
</dbReference>
<evidence type="ECO:0000259" key="12">
    <source>
        <dbReference type="Pfam" id="PF05425"/>
    </source>
</evidence>
<dbReference type="GO" id="GO:0006825">
    <property type="term" value="P:copper ion transport"/>
    <property type="evidence" value="ECO:0007669"/>
    <property type="project" value="InterPro"/>
</dbReference>
<evidence type="ECO:0000256" key="10">
    <source>
        <dbReference type="SAM" id="SignalP"/>
    </source>
</evidence>
<feature type="transmembrane region" description="Helical" evidence="9">
    <location>
        <begin position="188"/>
        <end position="208"/>
    </location>
</feature>
<dbReference type="InterPro" id="IPR032694">
    <property type="entry name" value="CopC/D"/>
</dbReference>
<accession>A0A853BZ91</accession>
<feature type="domain" description="CopC" evidence="11">
    <location>
        <begin position="26"/>
        <end position="118"/>
    </location>
</feature>
<evidence type="ECO:0000256" key="5">
    <source>
        <dbReference type="ARBA" id="ARBA00022729"/>
    </source>
</evidence>
<dbReference type="PANTHER" id="PTHR34820:SF4">
    <property type="entry name" value="INNER MEMBRANE PROTEIN YEBZ"/>
    <property type="match status" value="1"/>
</dbReference>
<dbReference type="InterPro" id="IPR014755">
    <property type="entry name" value="Cu-Rt/internalin_Ig-like"/>
</dbReference>
<keyword evidence="8 9" id="KW-0472">Membrane</keyword>
<dbReference type="InterPro" id="IPR008457">
    <property type="entry name" value="Cu-R_CopD_dom"/>
</dbReference>
<feature type="chain" id="PRO_5032530011" evidence="10">
    <location>
        <begin position="26"/>
        <end position="548"/>
    </location>
</feature>
<evidence type="ECO:0000256" key="6">
    <source>
        <dbReference type="ARBA" id="ARBA00022989"/>
    </source>
</evidence>
<evidence type="ECO:0000313" key="13">
    <source>
        <dbReference type="EMBL" id="NYJ00271.1"/>
    </source>
</evidence>
<evidence type="ECO:0000256" key="3">
    <source>
        <dbReference type="ARBA" id="ARBA00022692"/>
    </source>
</evidence>
<dbReference type="InterPro" id="IPR007348">
    <property type="entry name" value="CopC_dom"/>
</dbReference>
<evidence type="ECO:0000256" key="4">
    <source>
        <dbReference type="ARBA" id="ARBA00022723"/>
    </source>
</evidence>
<dbReference type="Proteomes" id="UP000530424">
    <property type="component" value="Unassembled WGS sequence"/>
</dbReference>
<dbReference type="EMBL" id="JACCFP010000001">
    <property type="protein sequence ID" value="NYJ00271.1"/>
    <property type="molecule type" value="Genomic_DNA"/>
</dbReference>
<feature type="transmembrane region" description="Helical" evidence="9">
    <location>
        <begin position="360"/>
        <end position="383"/>
    </location>
</feature>
<comment type="subcellular location">
    <subcellularLocation>
        <location evidence="1">Cell membrane</location>
        <topology evidence="1">Multi-pass membrane protein</topology>
    </subcellularLocation>
</comment>
<feature type="transmembrane region" description="Helical" evidence="9">
    <location>
        <begin position="292"/>
        <end position="314"/>
    </location>
</feature>
<evidence type="ECO:0000313" key="14">
    <source>
        <dbReference type="Proteomes" id="UP000530424"/>
    </source>
</evidence>
<dbReference type="Pfam" id="PF04234">
    <property type="entry name" value="CopC"/>
    <property type="match status" value="1"/>
</dbReference>